<comment type="caution">
    <text evidence="1">The sequence shown here is derived from an EMBL/GenBank/DDBJ whole genome shotgun (WGS) entry which is preliminary data.</text>
</comment>
<accession>A0A1S8CDF6</accession>
<name>A0A1S8CDF6_9GAMM</name>
<dbReference type="RefSeq" id="WP_076944328.1">
    <property type="nucleotide sequence ID" value="NZ_MOXD01000023.1"/>
</dbReference>
<evidence type="ECO:0000313" key="2">
    <source>
        <dbReference type="Proteomes" id="UP000216021"/>
    </source>
</evidence>
<organism evidence="1 2">
    <name type="scientific">Serratia oryzae</name>
    <dbReference type="NCBI Taxonomy" id="2034155"/>
    <lineage>
        <taxon>Bacteria</taxon>
        <taxon>Pseudomonadati</taxon>
        <taxon>Pseudomonadota</taxon>
        <taxon>Gammaproteobacteria</taxon>
        <taxon>Enterobacterales</taxon>
        <taxon>Yersiniaceae</taxon>
        <taxon>Serratia</taxon>
    </lineage>
</organism>
<keyword evidence="2" id="KW-1185">Reference proteome</keyword>
<dbReference type="AlphaFoldDB" id="A0A1S8CDF6"/>
<dbReference type="OrthoDB" id="6507301at2"/>
<proteinExistence type="predicted"/>
<gene>
    <name evidence="1" type="ORF">BMI79_21625</name>
</gene>
<protein>
    <submittedName>
        <fullName evidence="1">Uncharacterized protein</fullName>
    </submittedName>
</protein>
<reference evidence="1 2" key="1">
    <citation type="submission" date="2016-11" db="EMBL/GenBank/DDBJ databases">
        <title>Rahnella oryzae sp. nov., isolated from rice root.</title>
        <authorList>
            <person name="Zhang X.-X."/>
            <person name="Zhang J."/>
        </authorList>
    </citation>
    <scope>NUCLEOTIDE SEQUENCE [LARGE SCALE GENOMIC DNA]</scope>
    <source>
        <strain evidence="1 2">J11-6</strain>
    </source>
</reference>
<evidence type="ECO:0000313" key="1">
    <source>
        <dbReference type="EMBL" id="OMQ18917.1"/>
    </source>
</evidence>
<dbReference type="EMBL" id="MOXD01000023">
    <property type="protein sequence ID" value="OMQ18917.1"/>
    <property type="molecule type" value="Genomic_DNA"/>
</dbReference>
<dbReference type="Proteomes" id="UP000216021">
    <property type="component" value="Unassembled WGS sequence"/>
</dbReference>
<sequence length="298" mass="34530">MSSENRITTNFKSVQIFKLINTLAKKNKTPKSRIIEEALSDYFYEQLKESQNLLGKVQIKKNRNQLPNASFLSGLTLNMVKLNDGDIYTVPTGNINFDVSFSLPYSAFFKFDLKKKKQIINKDVIQDEIKKHLDANLASYINEYANPDAIHFFLTKSYASYHRVNDITVMVYAQLTVYILPVHLYKKDMSRFPLLDFTRITYRRFSDVAKKGWDRGKYSHLLCIDGASQAKDGGYFIGVLYEKRELTIEDFDNCWKKVPITRHGKQAYCSIYTHMNKSQLIIKRNQSKDMLASSDNAC</sequence>